<keyword evidence="3" id="KW-1185">Reference proteome</keyword>
<gene>
    <name evidence="2" type="ORF">CTEN210_08847</name>
</gene>
<organism evidence="2 3">
    <name type="scientific">Chaetoceros tenuissimus</name>
    <dbReference type="NCBI Taxonomy" id="426638"/>
    <lineage>
        <taxon>Eukaryota</taxon>
        <taxon>Sar</taxon>
        <taxon>Stramenopiles</taxon>
        <taxon>Ochrophyta</taxon>
        <taxon>Bacillariophyta</taxon>
        <taxon>Coscinodiscophyceae</taxon>
        <taxon>Chaetocerotophycidae</taxon>
        <taxon>Chaetocerotales</taxon>
        <taxon>Chaetocerotaceae</taxon>
        <taxon>Chaetoceros</taxon>
    </lineage>
</organism>
<dbReference type="AlphaFoldDB" id="A0AAD3CWC0"/>
<feature type="compositionally biased region" description="Acidic residues" evidence="1">
    <location>
        <begin position="61"/>
        <end position="70"/>
    </location>
</feature>
<feature type="region of interest" description="Disordered" evidence="1">
    <location>
        <begin position="49"/>
        <end position="70"/>
    </location>
</feature>
<reference evidence="2 3" key="1">
    <citation type="journal article" date="2021" name="Sci. Rep.">
        <title>The genome of the diatom Chaetoceros tenuissimus carries an ancient integrated fragment of an extant virus.</title>
        <authorList>
            <person name="Hongo Y."/>
            <person name="Kimura K."/>
            <person name="Takaki Y."/>
            <person name="Yoshida Y."/>
            <person name="Baba S."/>
            <person name="Kobayashi G."/>
            <person name="Nagasaki K."/>
            <person name="Hano T."/>
            <person name="Tomaru Y."/>
        </authorList>
    </citation>
    <scope>NUCLEOTIDE SEQUENCE [LARGE SCALE GENOMIC DNA]</scope>
    <source>
        <strain evidence="2 3">NIES-3715</strain>
    </source>
</reference>
<sequence>MVSSQYFLNGSSISIAPNPSLYMLGKNTEVSTIKSTTFQQGKCISFQMSQQTSQPNRLDPNDDNSSDDGEGSCTACLMTGVATCTGLSLYFMKLASELPDEGPKKLMKEAKSQKRFLMGCSAVWAGAGVYRLYLG</sequence>
<dbReference type="EMBL" id="BLLK01000045">
    <property type="protein sequence ID" value="GFH52371.1"/>
    <property type="molecule type" value="Genomic_DNA"/>
</dbReference>
<evidence type="ECO:0000256" key="1">
    <source>
        <dbReference type="SAM" id="MobiDB-lite"/>
    </source>
</evidence>
<name>A0AAD3CWC0_9STRA</name>
<accession>A0AAD3CWC0</accession>
<evidence type="ECO:0000313" key="3">
    <source>
        <dbReference type="Proteomes" id="UP001054902"/>
    </source>
</evidence>
<protein>
    <recommendedName>
        <fullName evidence="4">DUF4536 domain-containing protein</fullName>
    </recommendedName>
</protein>
<evidence type="ECO:0008006" key="4">
    <source>
        <dbReference type="Google" id="ProtNLM"/>
    </source>
</evidence>
<proteinExistence type="predicted"/>
<comment type="caution">
    <text evidence="2">The sequence shown here is derived from an EMBL/GenBank/DDBJ whole genome shotgun (WGS) entry which is preliminary data.</text>
</comment>
<dbReference type="Proteomes" id="UP001054902">
    <property type="component" value="Unassembled WGS sequence"/>
</dbReference>
<evidence type="ECO:0000313" key="2">
    <source>
        <dbReference type="EMBL" id="GFH52371.1"/>
    </source>
</evidence>